<dbReference type="EMBL" id="BAAABV010000011">
    <property type="protein sequence ID" value="GAA0279899.1"/>
    <property type="molecule type" value="Genomic_DNA"/>
</dbReference>
<organism evidence="1 2">
    <name type="scientific">Streptomyces polychromogenes</name>
    <dbReference type="NCBI Taxonomy" id="67342"/>
    <lineage>
        <taxon>Bacteria</taxon>
        <taxon>Bacillati</taxon>
        <taxon>Actinomycetota</taxon>
        <taxon>Actinomycetes</taxon>
        <taxon>Kitasatosporales</taxon>
        <taxon>Streptomycetaceae</taxon>
        <taxon>Streptomyces</taxon>
    </lineage>
</organism>
<gene>
    <name evidence="1" type="ORF">GCM10010302_17060</name>
</gene>
<dbReference type="Proteomes" id="UP001501867">
    <property type="component" value="Unassembled WGS sequence"/>
</dbReference>
<proteinExistence type="predicted"/>
<sequence>MDFGLSNVVFSFLMYGRVSGGLDHDNPYWQRRHPERVVREAALVLPGAGSSTTTHARLAEHRDDRS</sequence>
<reference evidence="2" key="1">
    <citation type="journal article" date="2019" name="Int. J. Syst. Evol. Microbiol.">
        <title>The Global Catalogue of Microorganisms (GCM) 10K type strain sequencing project: providing services to taxonomists for standard genome sequencing and annotation.</title>
        <authorList>
            <consortium name="The Broad Institute Genomics Platform"/>
            <consortium name="The Broad Institute Genome Sequencing Center for Infectious Disease"/>
            <person name="Wu L."/>
            <person name="Ma J."/>
        </authorList>
    </citation>
    <scope>NUCLEOTIDE SEQUENCE [LARGE SCALE GENOMIC DNA]</scope>
    <source>
        <strain evidence="2">JCM 4505</strain>
    </source>
</reference>
<accession>A0ABP3EVM9</accession>
<evidence type="ECO:0000313" key="2">
    <source>
        <dbReference type="Proteomes" id="UP001501867"/>
    </source>
</evidence>
<keyword evidence="2" id="KW-1185">Reference proteome</keyword>
<comment type="caution">
    <text evidence="1">The sequence shown here is derived from an EMBL/GenBank/DDBJ whole genome shotgun (WGS) entry which is preliminary data.</text>
</comment>
<evidence type="ECO:0000313" key="1">
    <source>
        <dbReference type="EMBL" id="GAA0279899.1"/>
    </source>
</evidence>
<name>A0ABP3EVM9_9ACTN</name>
<protein>
    <submittedName>
        <fullName evidence="1">Uncharacterized protein</fullName>
    </submittedName>
</protein>